<dbReference type="InterPro" id="IPR036866">
    <property type="entry name" value="RibonucZ/Hydroxyglut_hydro"/>
</dbReference>
<dbReference type="InterPro" id="IPR050855">
    <property type="entry name" value="NDM-1-like"/>
</dbReference>
<dbReference type="SMART" id="SM00849">
    <property type="entry name" value="Lactamase_B"/>
    <property type="match status" value="1"/>
</dbReference>
<keyword evidence="3" id="KW-1185">Reference proteome</keyword>
<dbReference type="RefSeq" id="WP_259862380.1">
    <property type="nucleotide sequence ID" value="NZ_CP073720.1"/>
</dbReference>
<sequence>MTVLHEIASGVHVLRHKVLDVTATLIVGGESALIVDTLSTGAQASDLLAAVRRITDLPLAVLNTHHHFDHTFGNFVFAGEGAPIWGHEETAVLLGPQHGPTLCAQWQRSYPELADELAAVVLTPPDHTIRTEAVVDLGGRPVELRHFGRGHSAGDVVALVPDADVAVVGDLIEESGPPQFDDAYPLEWPDTVAALQSRLTPATSVVPGHGKVVDASFVRAQHEQLAALAWLIREGDQDGAPAERVAAKAPFPQELSLQAVRRGYIHLNQP</sequence>
<proteinExistence type="predicted"/>
<accession>A0ABY5W395</accession>
<protein>
    <submittedName>
        <fullName evidence="2">MBL fold metallo-hydrolase</fullName>
    </submittedName>
</protein>
<dbReference type="EMBL" id="CP073720">
    <property type="protein sequence ID" value="UWP84517.1"/>
    <property type="molecule type" value="Genomic_DNA"/>
</dbReference>
<gene>
    <name evidence="2" type="ORF">Dfulv_09895</name>
</gene>
<dbReference type="InterPro" id="IPR001279">
    <property type="entry name" value="Metallo-B-lactamas"/>
</dbReference>
<evidence type="ECO:0000313" key="2">
    <source>
        <dbReference type="EMBL" id="UWP84517.1"/>
    </source>
</evidence>
<dbReference type="Proteomes" id="UP001059617">
    <property type="component" value="Chromosome"/>
</dbReference>
<reference evidence="2" key="1">
    <citation type="submission" date="2021-04" db="EMBL/GenBank/DDBJ databases">
        <authorList>
            <person name="Hartkoorn R.C."/>
            <person name="Beaudoing E."/>
            <person name="Hot D."/>
        </authorList>
    </citation>
    <scope>NUCLEOTIDE SEQUENCE</scope>
    <source>
        <strain evidence="2">NRRL B-16292</strain>
    </source>
</reference>
<feature type="domain" description="Metallo-beta-lactamase" evidence="1">
    <location>
        <begin position="20"/>
        <end position="209"/>
    </location>
</feature>
<evidence type="ECO:0000259" key="1">
    <source>
        <dbReference type="SMART" id="SM00849"/>
    </source>
</evidence>
<organism evidence="2 3">
    <name type="scientific">Dactylosporangium fulvum</name>
    <dbReference type="NCBI Taxonomy" id="53359"/>
    <lineage>
        <taxon>Bacteria</taxon>
        <taxon>Bacillati</taxon>
        <taxon>Actinomycetota</taxon>
        <taxon>Actinomycetes</taxon>
        <taxon>Micromonosporales</taxon>
        <taxon>Micromonosporaceae</taxon>
        <taxon>Dactylosporangium</taxon>
    </lineage>
</organism>
<evidence type="ECO:0000313" key="3">
    <source>
        <dbReference type="Proteomes" id="UP001059617"/>
    </source>
</evidence>
<dbReference type="SUPFAM" id="SSF56281">
    <property type="entry name" value="Metallo-hydrolase/oxidoreductase"/>
    <property type="match status" value="1"/>
</dbReference>
<dbReference type="PANTHER" id="PTHR42951:SF4">
    <property type="entry name" value="ACYL-COENZYME A THIOESTERASE MBLAC2"/>
    <property type="match status" value="1"/>
</dbReference>
<dbReference type="Pfam" id="PF00753">
    <property type="entry name" value="Lactamase_B"/>
    <property type="match status" value="1"/>
</dbReference>
<name>A0ABY5W395_9ACTN</name>
<reference evidence="2" key="2">
    <citation type="submission" date="2022-09" db="EMBL/GenBank/DDBJ databases">
        <title>Biosynthetic gene clusters of Dactylosporangioum fulvum.</title>
        <authorList>
            <person name="Caradec T."/>
        </authorList>
    </citation>
    <scope>NUCLEOTIDE SEQUENCE</scope>
    <source>
        <strain evidence="2">NRRL B-16292</strain>
    </source>
</reference>
<dbReference type="PANTHER" id="PTHR42951">
    <property type="entry name" value="METALLO-BETA-LACTAMASE DOMAIN-CONTAINING"/>
    <property type="match status" value="1"/>
</dbReference>
<dbReference type="Gene3D" id="3.60.15.10">
    <property type="entry name" value="Ribonuclease Z/Hydroxyacylglutathione hydrolase-like"/>
    <property type="match status" value="1"/>
</dbReference>
<dbReference type="CDD" id="cd16282">
    <property type="entry name" value="metallo-hydrolase-like_MBL-fold"/>
    <property type="match status" value="1"/>
</dbReference>